<organism evidence="5 6">
    <name type="scientific">Pontibacter virosus</name>
    <dbReference type="NCBI Taxonomy" id="1765052"/>
    <lineage>
        <taxon>Bacteria</taxon>
        <taxon>Pseudomonadati</taxon>
        <taxon>Bacteroidota</taxon>
        <taxon>Cytophagia</taxon>
        <taxon>Cytophagales</taxon>
        <taxon>Hymenobacteraceae</taxon>
        <taxon>Pontibacter</taxon>
    </lineage>
</organism>
<keyword evidence="6" id="KW-1185">Reference proteome</keyword>
<keyword evidence="1" id="KW-0328">Glycosyltransferase</keyword>
<dbReference type="AlphaFoldDB" id="A0A2U1AY99"/>
<proteinExistence type="predicted"/>
<keyword evidence="3" id="KW-0325">Glycoprotein</keyword>
<dbReference type="Pfam" id="PF04577">
    <property type="entry name" value="Glyco_transf_61"/>
    <property type="match status" value="1"/>
</dbReference>
<keyword evidence="2" id="KW-0808">Transferase</keyword>
<protein>
    <submittedName>
        <fullName evidence="5">Uncharacterized protein DUF563</fullName>
    </submittedName>
</protein>
<dbReference type="RefSeq" id="WP_116543248.1">
    <property type="nucleotide sequence ID" value="NZ_QEKI01000005.1"/>
</dbReference>
<dbReference type="Proteomes" id="UP000245466">
    <property type="component" value="Unassembled WGS sequence"/>
</dbReference>
<evidence type="ECO:0000256" key="1">
    <source>
        <dbReference type="ARBA" id="ARBA00022676"/>
    </source>
</evidence>
<dbReference type="OrthoDB" id="1156086at2"/>
<feature type="domain" description="Glycosyltransferase 61 catalytic" evidence="4">
    <location>
        <begin position="166"/>
        <end position="343"/>
    </location>
</feature>
<evidence type="ECO:0000313" key="5">
    <source>
        <dbReference type="EMBL" id="PVY41321.1"/>
    </source>
</evidence>
<comment type="caution">
    <text evidence="5">The sequence shown here is derived from an EMBL/GenBank/DDBJ whole genome shotgun (WGS) entry which is preliminary data.</text>
</comment>
<reference evidence="5 6" key="1">
    <citation type="submission" date="2018-04" db="EMBL/GenBank/DDBJ databases">
        <title>Genomic Encyclopedia of Type Strains, Phase IV (KMG-IV): sequencing the most valuable type-strain genomes for metagenomic binning, comparative biology and taxonomic classification.</title>
        <authorList>
            <person name="Goeker M."/>
        </authorList>
    </citation>
    <scope>NUCLEOTIDE SEQUENCE [LARGE SCALE GENOMIC DNA]</scope>
    <source>
        <strain evidence="5 6">DSM 100231</strain>
    </source>
</reference>
<evidence type="ECO:0000256" key="3">
    <source>
        <dbReference type="ARBA" id="ARBA00023180"/>
    </source>
</evidence>
<evidence type="ECO:0000313" key="6">
    <source>
        <dbReference type="Proteomes" id="UP000245466"/>
    </source>
</evidence>
<dbReference type="InterPro" id="IPR007657">
    <property type="entry name" value="Glycosyltransferase_61"/>
</dbReference>
<gene>
    <name evidence="5" type="ORF">C8E01_105250</name>
</gene>
<dbReference type="GO" id="GO:0016757">
    <property type="term" value="F:glycosyltransferase activity"/>
    <property type="evidence" value="ECO:0007669"/>
    <property type="project" value="UniProtKB-KW"/>
</dbReference>
<name>A0A2U1AY99_9BACT</name>
<dbReference type="PANTHER" id="PTHR20961">
    <property type="entry name" value="GLYCOSYLTRANSFERASE"/>
    <property type="match status" value="1"/>
</dbReference>
<accession>A0A2U1AY99</accession>
<sequence length="415" mass="47208">MKPKVFYDKSTNRLKKILGRIIPHNTRFRPSGVCHINTKTNNETVCAQSEVRVHSIYPNLTTPLEISEDLYIACSDYWKPMRSVTTDYVVVEVPNGRVYTDNESSVAIMSQQNRIIENVSLSLTEGKATSADQNNIFNQSYFQAPTRFQGTVFSMLTGGAGLNNIGHWFLDVLPRLHLLRESGLYNEVDWFLVPNTRYSYQTETLELLGIPAEKIITSVEYHHLTADRIIASTAPRGNHTLVPRWLGQYIRNSFLPLVQHEVLPASERVPYLYISRSDSAMRNVLNEKELLEALEAYKFKSIVSSKYSILEKIRMFSQAKVVVSATGAGLISMLFCKPGTKIIEIFHEGFVIEPFYDIATKIDLDYDYIICKGEKPVHNADEGQRQHLFVDTDQVVEILEKMRKNTGKKSSVEAV</sequence>
<evidence type="ECO:0000256" key="2">
    <source>
        <dbReference type="ARBA" id="ARBA00022679"/>
    </source>
</evidence>
<evidence type="ECO:0000259" key="4">
    <source>
        <dbReference type="Pfam" id="PF04577"/>
    </source>
</evidence>
<dbReference type="InterPro" id="IPR049625">
    <property type="entry name" value="Glyco_transf_61_cat"/>
</dbReference>
<dbReference type="EMBL" id="QEKI01000005">
    <property type="protein sequence ID" value="PVY41321.1"/>
    <property type="molecule type" value="Genomic_DNA"/>
</dbReference>